<evidence type="ECO:0000256" key="1">
    <source>
        <dbReference type="SAM" id="MobiDB-lite"/>
    </source>
</evidence>
<organism evidence="2 3">
    <name type="scientific">Caerostris extrusa</name>
    <name type="common">Bark spider</name>
    <name type="synonym">Caerostris bankana</name>
    <dbReference type="NCBI Taxonomy" id="172846"/>
    <lineage>
        <taxon>Eukaryota</taxon>
        <taxon>Metazoa</taxon>
        <taxon>Ecdysozoa</taxon>
        <taxon>Arthropoda</taxon>
        <taxon>Chelicerata</taxon>
        <taxon>Arachnida</taxon>
        <taxon>Araneae</taxon>
        <taxon>Araneomorphae</taxon>
        <taxon>Entelegynae</taxon>
        <taxon>Araneoidea</taxon>
        <taxon>Araneidae</taxon>
        <taxon>Caerostris</taxon>
    </lineage>
</organism>
<accession>A0AAV4T653</accession>
<sequence>MQTKKKPKNHAFAAHNFSMNGRERKKKKRMKEAYIMHGRINDGGGGAIPSPNPRSRPDDVRRTRLTSAFSTNPGDLTHAGL</sequence>
<name>A0AAV4T653_CAEEX</name>
<feature type="compositionally biased region" description="Polar residues" evidence="1">
    <location>
        <begin position="65"/>
        <end position="74"/>
    </location>
</feature>
<protein>
    <submittedName>
        <fullName evidence="2">Uncharacterized protein</fullName>
    </submittedName>
</protein>
<dbReference type="EMBL" id="BPLR01010658">
    <property type="protein sequence ID" value="GIY40781.1"/>
    <property type="molecule type" value="Genomic_DNA"/>
</dbReference>
<proteinExistence type="predicted"/>
<gene>
    <name evidence="2" type="ORF">CEXT_463051</name>
</gene>
<dbReference type="Proteomes" id="UP001054945">
    <property type="component" value="Unassembled WGS sequence"/>
</dbReference>
<dbReference type="AlphaFoldDB" id="A0AAV4T653"/>
<reference evidence="2 3" key="1">
    <citation type="submission" date="2021-06" db="EMBL/GenBank/DDBJ databases">
        <title>Caerostris extrusa draft genome.</title>
        <authorList>
            <person name="Kono N."/>
            <person name="Arakawa K."/>
        </authorList>
    </citation>
    <scope>NUCLEOTIDE SEQUENCE [LARGE SCALE GENOMIC DNA]</scope>
</reference>
<comment type="caution">
    <text evidence="2">The sequence shown here is derived from an EMBL/GenBank/DDBJ whole genome shotgun (WGS) entry which is preliminary data.</text>
</comment>
<evidence type="ECO:0000313" key="2">
    <source>
        <dbReference type="EMBL" id="GIY40781.1"/>
    </source>
</evidence>
<evidence type="ECO:0000313" key="3">
    <source>
        <dbReference type="Proteomes" id="UP001054945"/>
    </source>
</evidence>
<keyword evidence="3" id="KW-1185">Reference proteome</keyword>
<feature type="region of interest" description="Disordered" evidence="1">
    <location>
        <begin position="1"/>
        <end position="81"/>
    </location>
</feature>